<dbReference type="SUPFAM" id="SSF50182">
    <property type="entry name" value="Sm-like ribonucleoproteins"/>
    <property type="match status" value="1"/>
</dbReference>
<evidence type="ECO:0000313" key="8">
    <source>
        <dbReference type="EMBL" id="CAL0313065.1"/>
    </source>
</evidence>
<dbReference type="CDD" id="cd01736">
    <property type="entry name" value="LSm14_N"/>
    <property type="match status" value="1"/>
</dbReference>
<dbReference type="InterPro" id="IPR025609">
    <property type="entry name" value="Lsm14-like_N"/>
</dbReference>
<dbReference type="InterPro" id="IPR019050">
    <property type="entry name" value="FDF_dom"/>
</dbReference>
<dbReference type="EMBL" id="CAXHTB010000009">
    <property type="protein sequence ID" value="CAL0313065.1"/>
    <property type="molecule type" value="Genomic_DNA"/>
</dbReference>
<dbReference type="Pfam" id="PF12701">
    <property type="entry name" value="LSM14"/>
    <property type="match status" value="1"/>
</dbReference>
<evidence type="ECO:0000313" key="9">
    <source>
        <dbReference type="Proteomes" id="UP001497480"/>
    </source>
</evidence>
<keyword evidence="9" id="KW-1185">Reference proteome</keyword>
<protein>
    <submittedName>
        <fullName evidence="8">Uncharacterized protein</fullName>
    </submittedName>
</protein>
<name>A0AAV1WUF0_LUPLU</name>
<dbReference type="SMART" id="SM01271">
    <property type="entry name" value="LSM14"/>
    <property type="match status" value="1"/>
</dbReference>
<evidence type="ECO:0000259" key="4">
    <source>
        <dbReference type="PROSITE" id="PS51512"/>
    </source>
</evidence>
<dbReference type="InterPro" id="IPR010920">
    <property type="entry name" value="LSM_dom_sf"/>
</dbReference>
<dbReference type="PROSITE" id="PS52002">
    <property type="entry name" value="SM"/>
    <property type="match status" value="1"/>
</dbReference>
<evidence type="ECO:0000256" key="2">
    <source>
        <dbReference type="PROSITE-ProRule" id="PRU00869"/>
    </source>
</evidence>
<dbReference type="PROSITE" id="PS51536">
    <property type="entry name" value="TFG"/>
    <property type="match status" value="1"/>
</dbReference>
<dbReference type="InterPro" id="IPR025761">
    <property type="entry name" value="FFD_box"/>
</dbReference>
<dbReference type="InterPro" id="IPR047575">
    <property type="entry name" value="Sm"/>
</dbReference>
<dbReference type="InterPro" id="IPR025768">
    <property type="entry name" value="TFG_box"/>
</dbReference>
<evidence type="ECO:0000259" key="5">
    <source>
        <dbReference type="PROSITE" id="PS51513"/>
    </source>
</evidence>
<accession>A0AAV1WUF0</accession>
<feature type="compositionally biased region" description="Polar residues" evidence="3">
    <location>
        <begin position="150"/>
        <end position="188"/>
    </location>
</feature>
<dbReference type="PROSITE" id="PS51513">
    <property type="entry name" value="FFD"/>
    <property type="match status" value="1"/>
</dbReference>
<proteinExistence type="predicted"/>
<dbReference type="Proteomes" id="UP001497480">
    <property type="component" value="Unassembled WGS sequence"/>
</dbReference>
<dbReference type="SMART" id="SM01199">
    <property type="entry name" value="FDF"/>
    <property type="match status" value="1"/>
</dbReference>
<dbReference type="GO" id="GO:0003729">
    <property type="term" value="F:mRNA binding"/>
    <property type="evidence" value="ECO:0007669"/>
    <property type="project" value="TreeGrafter"/>
</dbReference>
<feature type="domain" description="TFG box profile" evidence="6">
    <location>
        <begin position="462"/>
        <end position="482"/>
    </location>
</feature>
<dbReference type="PANTHER" id="PTHR13586:SF23">
    <property type="entry name" value="DECAPPING 5-LIKE PROTEIN-RELATED"/>
    <property type="match status" value="1"/>
</dbReference>
<feature type="short sequence motif" description="FFD box" evidence="1">
    <location>
        <begin position="440"/>
        <end position="455"/>
    </location>
</feature>
<dbReference type="Gene3D" id="2.30.30.100">
    <property type="match status" value="1"/>
</dbReference>
<feature type="domain" description="DFDF" evidence="4">
    <location>
        <begin position="389"/>
        <end position="425"/>
    </location>
</feature>
<dbReference type="AlphaFoldDB" id="A0AAV1WUF0"/>
<reference evidence="8 9" key="1">
    <citation type="submission" date="2024-03" db="EMBL/GenBank/DDBJ databases">
        <authorList>
            <person name="Martinez-Hernandez J."/>
        </authorList>
    </citation>
    <scope>NUCLEOTIDE SEQUENCE [LARGE SCALE GENOMIC DNA]</scope>
</reference>
<feature type="short sequence motif" description="TFG box" evidence="2">
    <location>
        <begin position="462"/>
        <end position="482"/>
    </location>
</feature>
<gene>
    <name evidence="8" type="ORF">LLUT_LOCUS14125</name>
</gene>
<sequence length="526" mass="57754">MAESYIGCFITLISNYDIRYEGILHFLDLQHSTIALKNVRSYGTEGRRKDGPQLPPIHKTYEFILFRGNDIKNLQVKSPPEEQVLDDPAIIQQQYSGVISSPVPPVCSGSLTESVQRHDTPAITSRAVPVELSSRHSVAQSVPFFSSPLNQSAATQVPSPRSFSTPVTWQGNNGASTNSSYSLQKSSPIQPPPVSPLTMQHRMQAPETRAPTKVGWTPLSDYGAPSSSISASLLVNPTSPSPASVQASDCINSPALLSTKPPMPYSSNGSNMSSFSSPFCDINSVDGQMFAKISPDPVLSHPGHFIRRHPASSFVDFTSGPLLTPPSLITPDHLAQPRPHLPSLTHNFTRDHNDMDRSTLTSFTSSVLVPSPASPAPQLLLPNSVVFEKPSCPALEFTEEFDFEAMNEKFKKDEVWGSLGRATEKVEDNDHYCLIPNPKPAYNKDDFFDSISGNSLTRGLRNGHNRFSERMKQDTETFGNFQQRPPNFGYGGNRGGRGENFRGAYSSGRRGYYGYGGRRYGPNLHF</sequence>
<dbReference type="PROSITE" id="PS51512">
    <property type="entry name" value="DFDF"/>
    <property type="match status" value="1"/>
</dbReference>
<dbReference type="Pfam" id="PF09532">
    <property type="entry name" value="FDF"/>
    <property type="match status" value="1"/>
</dbReference>
<feature type="domain" description="Sm" evidence="7">
    <location>
        <begin position="1"/>
        <end position="80"/>
    </location>
</feature>
<dbReference type="PANTHER" id="PTHR13586">
    <property type="entry name" value="SCD6 PROTEIN-RELATED"/>
    <property type="match status" value="1"/>
</dbReference>
<organism evidence="8 9">
    <name type="scientific">Lupinus luteus</name>
    <name type="common">European yellow lupine</name>
    <dbReference type="NCBI Taxonomy" id="3873"/>
    <lineage>
        <taxon>Eukaryota</taxon>
        <taxon>Viridiplantae</taxon>
        <taxon>Streptophyta</taxon>
        <taxon>Embryophyta</taxon>
        <taxon>Tracheophyta</taxon>
        <taxon>Spermatophyta</taxon>
        <taxon>Magnoliopsida</taxon>
        <taxon>eudicotyledons</taxon>
        <taxon>Gunneridae</taxon>
        <taxon>Pentapetalae</taxon>
        <taxon>rosids</taxon>
        <taxon>fabids</taxon>
        <taxon>Fabales</taxon>
        <taxon>Fabaceae</taxon>
        <taxon>Papilionoideae</taxon>
        <taxon>50 kb inversion clade</taxon>
        <taxon>genistoids sensu lato</taxon>
        <taxon>core genistoids</taxon>
        <taxon>Genisteae</taxon>
        <taxon>Lupinus</taxon>
    </lineage>
</organism>
<dbReference type="GO" id="GO:0034063">
    <property type="term" value="P:stress granule assembly"/>
    <property type="evidence" value="ECO:0007669"/>
    <property type="project" value="TreeGrafter"/>
</dbReference>
<dbReference type="GO" id="GO:0033962">
    <property type="term" value="P:P-body assembly"/>
    <property type="evidence" value="ECO:0007669"/>
    <property type="project" value="TreeGrafter"/>
</dbReference>
<evidence type="ECO:0000259" key="7">
    <source>
        <dbReference type="PROSITE" id="PS52002"/>
    </source>
</evidence>
<feature type="domain" description="FFD box profile" evidence="5">
    <location>
        <begin position="440"/>
        <end position="455"/>
    </location>
</feature>
<evidence type="ECO:0000256" key="1">
    <source>
        <dbReference type="PROSITE-ProRule" id="PRU00846"/>
    </source>
</evidence>
<dbReference type="GO" id="GO:0000932">
    <property type="term" value="C:P-body"/>
    <property type="evidence" value="ECO:0007669"/>
    <property type="project" value="TreeGrafter"/>
</dbReference>
<feature type="region of interest" description="Disordered" evidence="3">
    <location>
        <begin position="150"/>
        <end position="191"/>
    </location>
</feature>
<evidence type="ECO:0000259" key="6">
    <source>
        <dbReference type="PROSITE" id="PS51536"/>
    </source>
</evidence>
<evidence type="ECO:0000256" key="3">
    <source>
        <dbReference type="SAM" id="MobiDB-lite"/>
    </source>
</evidence>
<dbReference type="InterPro" id="IPR025762">
    <property type="entry name" value="DFDF"/>
</dbReference>
<comment type="caution">
    <text evidence="8">The sequence shown here is derived from an EMBL/GenBank/DDBJ whole genome shotgun (WGS) entry which is preliminary data.</text>
</comment>